<dbReference type="OrthoDB" id="10691352at2759"/>
<dbReference type="EMBL" id="SWJQ01000287">
    <property type="protein sequence ID" value="TRZ17006.1"/>
    <property type="molecule type" value="Genomic_DNA"/>
</dbReference>
<keyword evidence="1" id="KW-0812">Transmembrane</keyword>
<gene>
    <name evidence="2" type="ORF">HGM15179_010100</name>
</gene>
<feature type="transmembrane region" description="Helical" evidence="1">
    <location>
        <begin position="170"/>
        <end position="193"/>
    </location>
</feature>
<evidence type="ECO:0000313" key="3">
    <source>
        <dbReference type="Proteomes" id="UP000796761"/>
    </source>
</evidence>
<evidence type="ECO:0000256" key="1">
    <source>
        <dbReference type="SAM" id="Phobius"/>
    </source>
</evidence>
<dbReference type="Proteomes" id="UP000796761">
    <property type="component" value="Unassembled WGS sequence"/>
</dbReference>
<keyword evidence="3" id="KW-1185">Reference proteome</keyword>
<keyword evidence="1" id="KW-0472">Membrane</keyword>
<organism evidence="2 3">
    <name type="scientific">Zosterops borbonicus</name>
    <dbReference type="NCBI Taxonomy" id="364589"/>
    <lineage>
        <taxon>Eukaryota</taxon>
        <taxon>Metazoa</taxon>
        <taxon>Chordata</taxon>
        <taxon>Craniata</taxon>
        <taxon>Vertebrata</taxon>
        <taxon>Euteleostomi</taxon>
        <taxon>Archelosauria</taxon>
        <taxon>Archosauria</taxon>
        <taxon>Dinosauria</taxon>
        <taxon>Saurischia</taxon>
        <taxon>Theropoda</taxon>
        <taxon>Coelurosauria</taxon>
        <taxon>Aves</taxon>
        <taxon>Neognathae</taxon>
        <taxon>Neoaves</taxon>
        <taxon>Telluraves</taxon>
        <taxon>Australaves</taxon>
        <taxon>Passeriformes</taxon>
        <taxon>Sylvioidea</taxon>
        <taxon>Zosteropidae</taxon>
        <taxon>Zosterops</taxon>
    </lineage>
</organism>
<protein>
    <submittedName>
        <fullName evidence="2">Uncharacterized protein</fullName>
    </submittedName>
</protein>
<dbReference type="AlphaFoldDB" id="A0A8K1GFF3"/>
<comment type="caution">
    <text evidence="2">The sequence shown here is derived from an EMBL/GenBank/DDBJ whole genome shotgun (WGS) entry which is preliminary data.</text>
</comment>
<name>A0A8K1GFF3_9PASS</name>
<reference evidence="2" key="1">
    <citation type="submission" date="2019-04" db="EMBL/GenBank/DDBJ databases">
        <title>Genome assembly of Zosterops borbonicus 15179.</title>
        <authorList>
            <person name="Leroy T."/>
            <person name="Anselmetti Y."/>
            <person name="Tilak M.-K."/>
            <person name="Nabholz B."/>
        </authorList>
    </citation>
    <scope>NUCLEOTIDE SEQUENCE</scope>
    <source>
        <strain evidence="2">HGM_15179</strain>
        <tissue evidence="2">Muscle</tissue>
    </source>
</reference>
<sequence length="303" mass="32859">MGLDSALGYVPGITRCGWCSVFGTQSQGMGIPCFVRITHGQIHLDKREEKDEFRRGCGSLSPPGTYGLVGTAAFMGREPTWRTKGKGEGRIQVFTLRVLVQHRGDVMVGAHPSSGRDFGGLQHDPDSCCASKSSLTQRSACGFNLFITRLPSQSSSSLLPSAPINVFTHLFSLFSFFLYICIAVAFMLPFTIAQPSSFQSGMKIFQIGELENWRIPIFSSSSSWDPQQDLEGVTAGNLLCSAAAFAVQEESFESENPSSSAYNAGSTFPTLEMSTALFRSPPWELQMVTSVTSALGQFVVLNS</sequence>
<accession>A0A8K1GFF3</accession>
<proteinExistence type="predicted"/>
<evidence type="ECO:0000313" key="2">
    <source>
        <dbReference type="EMBL" id="TRZ17006.1"/>
    </source>
</evidence>
<keyword evidence="1" id="KW-1133">Transmembrane helix</keyword>